<evidence type="ECO:0000313" key="1">
    <source>
        <dbReference type="EMBL" id="CAL1572649.1"/>
    </source>
</evidence>
<dbReference type="AlphaFoldDB" id="A0AAV2JBD2"/>
<reference evidence="1 2" key="1">
    <citation type="submission" date="2024-04" db="EMBL/GenBank/DDBJ databases">
        <authorList>
            <person name="Waldvogel A.-M."/>
            <person name="Schoenle A."/>
        </authorList>
    </citation>
    <scope>NUCLEOTIDE SEQUENCE [LARGE SCALE GENOMIC DNA]</scope>
</reference>
<proteinExistence type="predicted"/>
<gene>
    <name evidence="1" type="ORF">KC01_LOCUS4667</name>
</gene>
<dbReference type="Proteomes" id="UP001497482">
    <property type="component" value="Chromosome 11"/>
</dbReference>
<protein>
    <submittedName>
        <fullName evidence="1">Uncharacterized protein</fullName>
    </submittedName>
</protein>
<dbReference type="EMBL" id="OZ035833">
    <property type="protein sequence ID" value="CAL1572649.1"/>
    <property type="molecule type" value="Genomic_DNA"/>
</dbReference>
<accession>A0AAV2JBD2</accession>
<name>A0AAV2JBD2_KNICA</name>
<organism evidence="1 2">
    <name type="scientific">Knipowitschia caucasica</name>
    <name type="common">Caucasian dwarf goby</name>
    <name type="synonym">Pomatoschistus caucasicus</name>
    <dbReference type="NCBI Taxonomy" id="637954"/>
    <lineage>
        <taxon>Eukaryota</taxon>
        <taxon>Metazoa</taxon>
        <taxon>Chordata</taxon>
        <taxon>Craniata</taxon>
        <taxon>Vertebrata</taxon>
        <taxon>Euteleostomi</taxon>
        <taxon>Actinopterygii</taxon>
        <taxon>Neopterygii</taxon>
        <taxon>Teleostei</taxon>
        <taxon>Neoteleostei</taxon>
        <taxon>Acanthomorphata</taxon>
        <taxon>Gobiaria</taxon>
        <taxon>Gobiiformes</taxon>
        <taxon>Gobioidei</taxon>
        <taxon>Gobiidae</taxon>
        <taxon>Gobiinae</taxon>
        <taxon>Knipowitschia</taxon>
    </lineage>
</organism>
<sequence>MQRSTRAAVVTGSSRYGGLLPQRRLFESERRMNAVEVRRVWERFHSNGDCRSEAGSLLQSSVLRAPS</sequence>
<evidence type="ECO:0000313" key="2">
    <source>
        <dbReference type="Proteomes" id="UP001497482"/>
    </source>
</evidence>
<keyword evidence="2" id="KW-1185">Reference proteome</keyword>